<evidence type="ECO:0000313" key="4">
    <source>
        <dbReference type="EMBL" id="RKN48240.1"/>
    </source>
</evidence>
<evidence type="ECO:0000256" key="2">
    <source>
        <dbReference type="SAM" id="Phobius"/>
    </source>
</evidence>
<dbReference type="OrthoDB" id="162303at2"/>
<organism evidence="4 5">
    <name type="scientific">Micromonospora endolithica</name>
    <dbReference type="NCBI Taxonomy" id="230091"/>
    <lineage>
        <taxon>Bacteria</taxon>
        <taxon>Bacillati</taxon>
        <taxon>Actinomycetota</taxon>
        <taxon>Actinomycetes</taxon>
        <taxon>Micromonosporales</taxon>
        <taxon>Micromonosporaceae</taxon>
        <taxon>Micromonospora</taxon>
    </lineage>
</organism>
<dbReference type="PANTHER" id="PTHR42709:SF2">
    <property type="entry name" value="INNER MEMBRANE PROTEIN YOHD"/>
    <property type="match status" value="1"/>
</dbReference>
<dbReference type="PANTHER" id="PTHR42709">
    <property type="entry name" value="ALKALINE PHOSPHATASE LIKE PROTEIN"/>
    <property type="match status" value="1"/>
</dbReference>
<dbReference type="EMBL" id="RBAK01000003">
    <property type="protein sequence ID" value="RKN48240.1"/>
    <property type="molecule type" value="Genomic_DNA"/>
</dbReference>
<feature type="transmembrane region" description="Helical" evidence="2">
    <location>
        <begin position="12"/>
        <end position="34"/>
    </location>
</feature>
<dbReference type="Proteomes" id="UP000281726">
    <property type="component" value="Unassembled WGS sequence"/>
</dbReference>
<gene>
    <name evidence="4" type="ORF">D7223_09415</name>
</gene>
<feature type="transmembrane region" description="Helical" evidence="2">
    <location>
        <begin position="172"/>
        <end position="190"/>
    </location>
</feature>
<evidence type="ECO:0000256" key="1">
    <source>
        <dbReference type="ARBA" id="ARBA00010792"/>
    </source>
</evidence>
<dbReference type="RefSeq" id="WP_120727250.1">
    <property type="nucleotide sequence ID" value="NZ_RBAK01000003.1"/>
</dbReference>
<keyword evidence="2" id="KW-0472">Membrane</keyword>
<dbReference type="InterPro" id="IPR051311">
    <property type="entry name" value="DedA_domain"/>
</dbReference>
<keyword evidence="2" id="KW-1133">Transmembrane helix</keyword>
<evidence type="ECO:0000259" key="3">
    <source>
        <dbReference type="Pfam" id="PF09335"/>
    </source>
</evidence>
<dbReference type="AlphaFoldDB" id="A0A3A9ZIS2"/>
<feature type="domain" description="VTT" evidence="3">
    <location>
        <begin position="34"/>
        <end position="159"/>
    </location>
</feature>
<feature type="transmembrane region" description="Helical" evidence="2">
    <location>
        <begin position="54"/>
        <end position="76"/>
    </location>
</feature>
<sequence>MESVLDLLRQMVASPWVYLLIFGLTALDAFFPVVPGEAAVITAAVLATGGNPDLVWVIAAAAVGALAGDHISYAIGRGGGAHRLAKLPADSRRRAGSDWARRAVDRRGGLILTTSRYVPGGRTAVTLTMGAVRYPLRNFLLFDGIAALSWALYCGLLGHFGGLAFERDPIRGILAGVGLSVAITLLLEAVRWLRHRAKRRAAARKAAVDS</sequence>
<keyword evidence="2" id="KW-0812">Transmembrane</keyword>
<reference evidence="4 5" key="1">
    <citation type="journal article" date="2004" name="Syst. Appl. Microbiol.">
        <title>Cryptoendolithic actinomycetes from antarctic sandstone rock samples: Micromonospora endolithica sp. nov. and two isolates related to Micromonospora coerulea Jensen 1932.</title>
        <authorList>
            <person name="Hirsch P."/>
            <person name="Mevs U."/>
            <person name="Kroppenstedt R.M."/>
            <person name="Schumann P."/>
            <person name="Stackebrandt E."/>
        </authorList>
    </citation>
    <scope>NUCLEOTIDE SEQUENCE [LARGE SCALE GENOMIC DNA]</scope>
    <source>
        <strain evidence="4 5">JCM 12677</strain>
    </source>
</reference>
<keyword evidence="5" id="KW-1185">Reference proteome</keyword>
<name>A0A3A9ZIS2_9ACTN</name>
<dbReference type="InterPro" id="IPR032816">
    <property type="entry name" value="VTT_dom"/>
</dbReference>
<dbReference type="Pfam" id="PF09335">
    <property type="entry name" value="VTT_dom"/>
    <property type="match status" value="1"/>
</dbReference>
<accession>A0A3A9ZIS2</accession>
<protein>
    <submittedName>
        <fullName evidence="4">DedA family protein</fullName>
    </submittedName>
</protein>
<comment type="similarity">
    <text evidence="1">Belongs to the DedA family.</text>
</comment>
<comment type="caution">
    <text evidence="4">The sequence shown here is derived from an EMBL/GenBank/DDBJ whole genome shotgun (WGS) entry which is preliminary data.</text>
</comment>
<proteinExistence type="inferred from homology"/>
<dbReference type="GO" id="GO:0005886">
    <property type="term" value="C:plasma membrane"/>
    <property type="evidence" value="ECO:0007669"/>
    <property type="project" value="TreeGrafter"/>
</dbReference>
<feature type="transmembrane region" description="Helical" evidence="2">
    <location>
        <begin position="139"/>
        <end position="160"/>
    </location>
</feature>
<evidence type="ECO:0000313" key="5">
    <source>
        <dbReference type="Proteomes" id="UP000281726"/>
    </source>
</evidence>